<feature type="region of interest" description="Disordered" evidence="1">
    <location>
        <begin position="140"/>
        <end position="160"/>
    </location>
</feature>
<reference evidence="2 3" key="1">
    <citation type="submission" date="2020-04" db="EMBL/GenBank/DDBJ databases">
        <title>Paraburkholderia sp. RP-4-7 isolated from soil.</title>
        <authorList>
            <person name="Dahal R.H."/>
        </authorList>
    </citation>
    <scope>NUCLEOTIDE SEQUENCE [LARGE SCALE GENOMIC DNA]</scope>
    <source>
        <strain evidence="2 3">RP-4-7</strain>
    </source>
</reference>
<dbReference type="InterPro" id="IPR027417">
    <property type="entry name" value="P-loop_NTPase"/>
</dbReference>
<dbReference type="Proteomes" id="UP000544134">
    <property type="component" value="Unassembled WGS sequence"/>
</dbReference>
<keyword evidence="3" id="KW-1185">Reference proteome</keyword>
<gene>
    <name evidence="2" type="ORF">HHL24_26570</name>
</gene>
<comment type="caution">
    <text evidence="2">The sequence shown here is derived from an EMBL/GenBank/DDBJ whole genome shotgun (WGS) entry which is preliminary data.</text>
</comment>
<accession>A0A848IMS9</accession>
<evidence type="ECO:0000313" key="2">
    <source>
        <dbReference type="EMBL" id="NMM01489.1"/>
    </source>
</evidence>
<organism evidence="2 3">
    <name type="scientific">Paraburkholderia polaris</name>
    <dbReference type="NCBI Taxonomy" id="2728848"/>
    <lineage>
        <taxon>Bacteria</taxon>
        <taxon>Pseudomonadati</taxon>
        <taxon>Pseudomonadota</taxon>
        <taxon>Betaproteobacteria</taxon>
        <taxon>Burkholderiales</taxon>
        <taxon>Burkholderiaceae</taxon>
        <taxon>Paraburkholderia</taxon>
    </lineage>
</organism>
<name>A0A848IMS9_9BURK</name>
<dbReference type="SUPFAM" id="SSF52540">
    <property type="entry name" value="P-loop containing nucleoside triphosphate hydrolases"/>
    <property type="match status" value="1"/>
</dbReference>
<dbReference type="EMBL" id="JABBGJ010000031">
    <property type="protein sequence ID" value="NMM01489.1"/>
    <property type="molecule type" value="Genomic_DNA"/>
</dbReference>
<dbReference type="RefSeq" id="WP_169488326.1">
    <property type="nucleotide sequence ID" value="NZ_JABBGJ010000031.1"/>
</dbReference>
<dbReference type="AlphaFoldDB" id="A0A848IMS9"/>
<evidence type="ECO:0000256" key="1">
    <source>
        <dbReference type="SAM" id="MobiDB-lite"/>
    </source>
</evidence>
<protein>
    <submittedName>
        <fullName evidence="2">Uncharacterized protein</fullName>
    </submittedName>
</protein>
<sequence>MQTILVAGATGVGKTTLLSRLAGQRKMTVIDPFIEGAKTWADPKTGSRGGVVIDHIHYLPGAKAIVTAAAVWCERHAVPNLRNVGYSDEQLALFSTALENTGAKVFVTSEATSQASAEYVALRLSDAEVPEICAPNARRRALAKGSAPRDSHGLGISKAT</sequence>
<proteinExistence type="predicted"/>
<evidence type="ECO:0000313" key="3">
    <source>
        <dbReference type="Proteomes" id="UP000544134"/>
    </source>
</evidence>